<accession>A0A5C3PU35</accession>
<keyword evidence="3" id="KW-1185">Reference proteome</keyword>
<evidence type="ECO:0008006" key="4">
    <source>
        <dbReference type="Google" id="ProtNLM"/>
    </source>
</evidence>
<protein>
    <recommendedName>
        <fullName evidence="4">Secreted protein</fullName>
    </recommendedName>
</protein>
<feature type="signal peptide" evidence="1">
    <location>
        <begin position="1"/>
        <end position="30"/>
    </location>
</feature>
<name>A0A5C3PU35_9APHY</name>
<sequence>MRARKRPVYLGRPEAHVLMILLVLASEQSAHHRTEGVVRSYLQHKYASDHQCIISGITMCGRVIFTHCHRRFEIR</sequence>
<organism evidence="2 3">
    <name type="scientific">Polyporus arcularius HHB13444</name>
    <dbReference type="NCBI Taxonomy" id="1314778"/>
    <lineage>
        <taxon>Eukaryota</taxon>
        <taxon>Fungi</taxon>
        <taxon>Dikarya</taxon>
        <taxon>Basidiomycota</taxon>
        <taxon>Agaricomycotina</taxon>
        <taxon>Agaricomycetes</taxon>
        <taxon>Polyporales</taxon>
        <taxon>Polyporaceae</taxon>
        <taxon>Polyporus</taxon>
    </lineage>
</organism>
<feature type="chain" id="PRO_5022814536" description="Secreted protein" evidence="1">
    <location>
        <begin position="31"/>
        <end position="75"/>
    </location>
</feature>
<dbReference type="Proteomes" id="UP000308197">
    <property type="component" value="Unassembled WGS sequence"/>
</dbReference>
<reference evidence="2 3" key="1">
    <citation type="journal article" date="2019" name="Nat. Ecol. Evol.">
        <title>Megaphylogeny resolves global patterns of mushroom evolution.</title>
        <authorList>
            <person name="Varga T."/>
            <person name="Krizsan K."/>
            <person name="Foldi C."/>
            <person name="Dima B."/>
            <person name="Sanchez-Garcia M."/>
            <person name="Sanchez-Ramirez S."/>
            <person name="Szollosi G.J."/>
            <person name="Szarkandi J.G."/>
            <person name="Papp V."/>
            <person name="Albert L."/>
            <person name="Andreopoulos W."/>
            <person name="Angelini C."/>
            <person name="Antonin V."/>
            <person name="Barry K.W."/>
            <person name="Bougher N.L."/>
            <person name="Buchanan P."/>
            <person name="Buyck B."/>
            <person name="Bense V."/>
            <person name="Catcheside P."/>
            <person name="Chovatia M."/>
            <person name="Cooper J."/>
            <person name="Damon W."/>
            <person name="Desjardin D."/>
            <person name="Finy P."/>
            <person name="Geml J."/>
            <person name="Haridas S."/>
            <person name="Hughes K."/>
            <person name="Justo A."/>
            <person name="Karasinski D."/>
            <person name="Kautmanova I."/>
            <person name="Kiss B."/>
            <person name="Kocsube S."/>
            <person name="Kotiranta H."/>
            <person name="LaButti K.M."/>
            <person name="Lechner B.E."/>
            <person name="Liimatainen K."/>
            <person name="Lipzen A."/>
            <person name="Lukacs Z."/>
            <person name="Mihaltcheva S."/>
            <person name="Morgado L.N."/>
            <person name="Niskanen T."/>
            <person name="Noordeloos M.E."/>
            <person name="Ohm R.A."/>
            <person name="Ortiz-Santana B."/>
            <person name="Ovrebo C."/>
            <person name="Racz N."/>
            <person name="Riley R."/>
            <person name="Savchenko A."/>
            <person name="Shiryaev A."/>
            <person name="Soop K."/>
            <person name="Spirin V."/>
            <person name="Szebenyi C."/>
            <person name="Tomsovsky M."/>
            <person name="Tulloss R.E."/>
            <person name="Uehling J."/>
            <person name="Grigoriev I.V."/>
            <person name="Vagvolgyi C."/>
            <person name="Papp T."/>
            <person name="Martin F.M."/>
            <person name="Miettinen O."/>
            <person name="Hibbett D.S."/>
            <person name="Nagy L.G."/>
        </authorList>
    </citation>
    <scope>NUCLEOTIDE SEQUENCE [LARGE SCALE GENOMIC DNA]</scope>
    <source>
        <strain evidence="2 3">HHB13444</strain>
    </source>
</reference>
<dbReference type="EMBL" id="ML211004">
    <property type="protein sequence ID" value="TFK92149.1"/>
    <property type="molecule type" value="Genomic_DNA"/>
</dbReference>
<evidence type="ECO:0000313" key="3">
    <source>
        <dbReference type="Proteomes" id="UP000308197"/>
    </source>
</evidence>
<evidence type="ECO:0000256" key="1">
    <source>
        <dbReference type="SAM" id="SignalP"/>
    </source>
</evidence>
<evidence type="ECO:0000313" key="2">
    <source>
        <dbReference type="EMBL" id="TFK92149.1"/>
    </source>
</evidence>
<proteinExistence type="predicted"/>
<dbReference type="InParanoid" id="A0A5C3PU35"/>
<keyword evidence="1" id="KW-0732">Signal</keyword>
<dbReference type="AlphaFoldDB" id="A0A5C3PU35"/>
<gene>
    <name evidence="2" type="ORF">K466DRAFT_256656</name>
</gene>